<evidence type="ECO:0000256" key="4">
    <source>
        <dbReference type="ARBA" id="ARBA00022723"/>
    </source>
</evidence>
<dbReference type="InterPro" id="IPR055066">
    <property type="entry name" value="AASDHPPT_N"/>
</dbReference>
<dbReference type="PANTHER" id="PTHR12215">
    <property type="entry name" value="PHOSPHOPANTETHEINE TRANSFERASE"/>
    <property type="match status" value="1"/>
</dbReference>
<evidence type="ECO:0000256" key="5">
    <source>
        <dbReference type="ARBA" id="ARBA00022842"/>
    </source>
</evidence>
<dbReference type="GO" id="GO:0005829">
    <property type="term" value="C:cytosol"/>
    <property type="evidence" value="ECO:0007669"/>
    <property type="project" value="TreeGrafter"/>
</dbReference>
<dbReference type="Pfam" id="PF01648">
    <property type="entry name" value="ACPS"/>
    <property type="match status" value="1"/>
</dbReference>
<comment type="caution">
    <text evidence="8">The sequence shown here is derived from an EMBL/GenBank/DDBJ whole genome shotgun (WGS) entry which is preliminary data.</text>
</comment>
<evidence type="ECO:0000256" key="3">
    <source>
        <dbReference type="ARBA" id="ARBA00022679"/>
    </source>
</evidence>
<keyword evidence="5" id="KW-0460">Magnesium</keyword>
<comment type="cofactor">
    <cofactor evidence="1">
        <name>Mg(2+)</name>
        <dbReference type="ChEBI" id="CHEBI:18420"/>
    </cofactor>
</comment>
<dbReference type="PANTHER" id="PTHR12215:SF10">
    <property type="entry name" value="L-AMINOADIPATE-SEMIALDEHYDE DEHYDROGENASE-PHOSPHOPANTETHEINYL TRANSFERASE"/>
    <property type="match status" value="1"/>
</dbReference>
<dbReference type="InterPro" id="IPR008278">
    <property type="entry name" value="4-PPantetheinyl_Trfase_dom"/>
</dbReference>
<feature type="domain" description="4'-phosphopantetheinyl transferase N-terminal" evidence="7">
    <location>
        <begin position="33"/>
        <end position="116"/>
    </location>
</feature>
<sequence>MNQSIVWQRAPENFQLCAQEVHIWKINLKVSPSEVELCRGILSGDEIARAERFYFPEHQERFIVGRAFLRKILSRYLNVKAQAIEFEYEERGKPLLGFKFKYSRICFNLSHSQELALCGVTHHRSIGVDLEVVRHTSDIENLANRFFSVREYGVIKSVPPEQQQQVFFRYWTCKEAYLKAIGKGLSELSQIEIELTPNKSARLRVLGDWQLKELVPADNFAAAVVIASHNHLDKFEFWEP</sequence>
<evidence type="ECO:0000313" key="9">
    <source>
        <dbReference type="Proteomes" id="UP000192997"/>
    </source>
</evidence>
<accession>A0A1X4GBP3</accession>
<protein>
    <submittedName>
        <fullName evidence="8">4'-phosphopantetheinyl transferase</fullName>
    </submittedName>
</protein>
<gene>
    <name evidence="8" type="ORF">B7O87_02125</name>
</gene>
<dbReference type="SUPFAM" id="SSF56214">
    <property type="entry name" value="4'-phosphopantetheinyl transferase"/>
    <property type="match status" value="2"/>
</dbReference>
<dbReference type="GO" id="GO:0019878">
    <property type="term" value="P:lysine biosynthetic process via aminoadipic acid"/>
    <property type="evidence" value="ECO:0007669"/>
    <property type="project" value="TreeGrafter"/>
</dbReference>
<dbReference type="NCBIfam" id="TIGR00556">
    <property type="entry name" value="pantethn_trn"/>
    <property type="match status" value="1"/>
</dbReference>
<name>A0A1X4GBP3_9CYAN</name>
<dbReference type="InterPro" id="IPR004568">
    <property type="entry name" value="Ppantetheine-prot_Trfase_dom"/>
</dbReference>
<evidence type="ECO:0000259" key="6">
    <source>
        <dbReference type="Pfam" id="PF01648"/>
    </source>
</evidence>
<dbReference type="GO" id="GO:0008897">
    <property type="term" value="F:holo-[acyl-carrier-protein] synthase activity"/>
    <property type="evidence" value="ECO:0007669"/>
    <property type="project" value="InterPro"/>
</dbReference>
<dbReference type="AlphaFoldDB" id="A0A1X4GBP3"/>
<dbReference type="RefSeq" id="WP_085726980.1">
    <property type="nucleotide sequence ID" value="NZ_NBYN01000009.1"/>
</dbReference>
<dbReference type="InterPro" id="IPR050559">
    <property type="entry name" value="P-Pant_transferase_sf"/>
</dbReference>
<dbReference type="GO" id="GO:0000287">
    <property type="term" value="F:magnesium ion binding"/>
    <property type="evidence" value="ECO:0007669"/>
    <property type="project" value="InterPro"/>
</dbReference>
<evidence type="ECO:0000256" key="1">
    <source>
        <dbReference type="ARBA" id="ARBA00001946"/>
    </source>
</evidence>
<keyword evidence="4" id="KW-0479">Metal-binding</keyword>
<dbReference type="Pfam" id="PF22624">
    <property type="entry name" value="AASDHPPT_N"/>
    <property type="match status" value="1"/>
</dbReference>
<dbReference type="Gene3D" id="3.90.470.20">
    <property type="entry name" value="4'-phosphopantetheinyl transferase domain"/>
    <property type="match status" value="2"/>
</dbReference>
<proteinExistence type="inferred from homology"/>
<dbReference type="InterPro" id="IPR037143">
    <property type="entry name" value="4-PPantetheinyl_Trfase_dom_sf"/>
</dbReference>
<keyword evidence="3 8" id="KW-0808">Transferase</keyword>
<dbReference type="GO" id="GO:0006633">
    <property type="term" value="P:fatty acid biosynthetic process"/>
    <property type="evidence" value="ECO:0007669"/>
    <property type="project" value="InterPro"/>
</dbReference>
<feature type="domain" description="4'-phosphopantetheinyl transferase" evidence="6">
    <location>
        <begin position="125"/>
        <end position="213"/>
    </location>
</feature>
<organism evidence="8 9">
    <name type="scientific">Cylindrospermopsis raciborskii CENA303</name>
    <dbReference type="NCBI Taxonomy" id="1170769"/>
    <lineage>
        <taxon>Bacteria</taxon>
        <taxon>Bacillati</taxon>
        <taxon>Cyanobacteriota</taxon>
        <taxon>Cyanophyceae</taxon>
        <taxon>Nostocales</taxon>
        <taxon>Aphanizomenonaceae</taxon>
        <taxon>Cylindrospermopsis</taxon>
    </lineage>
</organism>
<evidence type="ECO:0000256" key="2">
    <source>
        <dbReference type="ARBA" id="ARBA00010990"/>
    </source>
</evidence>
<dbReference type="Proteomes" id="UP000192997">
    <property type="component" value="Unassembled WGS sequence"/>
</dbReference>
<comment type="similarity">
    <text evidence="2">Belongs to the P-Pant transferase superfamily. Gsp/Sfp/HetI/AcpT family.</text>
</comment>
<evidence type="ECO:0000313" key="8">
    <source>
        <dbReference type="EMBL" id="OSO94601.1"/>
    </source>
</evidence>
<dbReference type="EMBL" id="NBYN01000009">
    <property type="protein sequence ID" value="OSO94601.1"/>
    <property type="molecule type" value="Genomic_DNA"/>
</dbReference>
<reference evidence="9" key="1">
    <citation type="submission" date="2017-04" db="EMBL/GenBank/DDBJ databases">
        <authorList>
            <person name="Abreu V.A."/>
            <person name="Popin R.V."/>
            <person name="Rigonato J."/>
            <person name="Andreote A.P."/>
            <person name="Schaker P.C."/>
            <person name="Hoff-Risseti C."/>
            <person name="Alvarenga D.O."/>
            <person name="Varani A.M."/>
            <person name="Fiore M.F."/>
        </authorList>
    </citation>
    <scope>NUCLEOTIDE SEQUENCE [LARGE SCALE GENOMIC DNA]</scope>
    <source>
        <strain evidence="9">CENA303</strain>
    </source>
</reference>
<evidence type="ECO:0000259" key="7">
    <source>
        <dbReference type="Pfam" id="PF22624"/>
    </source>
</evidence>